<feature type="compositionally biased region" description="Basic and acidic residues" evidence="1">
    <location>
        <begin position="400"/>
        <end position="414"/>
    </location>
</feature>
<feature type="transmembrane region" description="Helical" evidence="2">
    <location>
        <begin position="90"/>
        <end position="110"/>
    </location>
</feature>
<feature type="transmembrane region" description="Helical" evidence="2">
    <location>
        <begin position="64"/>
        <end position="83"/>
    </location>
</feature>
<feature type="region of interest" description="Disordered" evidence="1">
    <location>
        <begin position="350"/>
        <end position="559"/>
    </location>
</feature>
<comment type="caution">
    <text evidence="4">The sequence shown here is derived from an EMBL/GenBank/DDBJ whole genome shotgun (WGS) entry which is preliminary data.</text>
</comment>
<keyword evidence="2" id="KW-1133">Transmembrane helix</keyword>
<keyword evidence="2" id="KW-0472">Membrane</keyword>
<evidence type="ECO:0000256" key="2">
    <source>
        <dbReference type="SAM" id="Phobius"/>
    </source>
</evidence>
<evidence type="ECO:0000256" key="3">
    <source>
        <dbReference type="SAM" id="SignalP"/>
    </source>
</evidence>
<gene>
    <name evidence="4" type="ORF">Pfra01_001981500</name>
</gene>
<keyword evidence="3" id="KW-0732">Signal</keyword>
<accession>A0A9W6Y1G2</accession>
<feature type="compositionally biased region" description="Basic residues" evidence="1">
    <location>
        <begin position="534"/>
        <end position="546"/>
    </location>
</feature>
<keyword evidence="5" id="KW-1185">Reference proteome</keyword>
<dbReference type="OrthoDB" id="74749at2759"/>
<feature type="compositionally biased region" description="Basic and acidic residues" evidence="1">
    <location>
        <begin position="496"/>
        <end position="513"/>
    </location>
</feature>
<protein>
    <submittedName>
        <fullName evidence="4">Unnamed protein product</fullName>
    </submittedName>
</protein>
<evidence type="ECO:0000313" key="4">
    <source>
        <dbReference type="EMBL" id="GMF49970.1"/>
    </source>
</evidence>
<feature type="signal peptide" evidence="3">
    <location>
        <begin position="1"/>
        <end position="19"/>
    </location>
</feature>
<dbReference type="EMBL" id="BSXT01002638">
    <property type="protein sequence ID" value="GMF49970.1"/>
    <property type="molecule type" value="Genomic_DNA"/>
</dbReference>
<feature type="compositionally biased region" description="Polar residues" evidence="1">
    <location>
        <begin position="477"/>
        <end position="492"/>
    </location>
</feature>
<feature type="chain" id="PRO_5040844921" evidence="3">
    <location>
        <begin position="20"/>
        <end position="559"/>
    </location>
</feature>
<organism evidence="4 5">
    <name type="scientific">Phytophthora fragariaefolia</name>
    <dbReference type="NCBI Taxonomy" id="1490495"/>
    <lineage>
        <taxon>Eukaryota</taxon>
        <taxon>Sar</taxon>
        <taxon>Stramenopiles</taxon>
        <taxon>Oomycota</taxon>
        <taxon>Peronosporomycetes</taxon>
        <taxon>Peronosporales</taxon>
        <taxon>Peronosporaceae</taxon>
        <taxon>Phytophthora</taxon>
    </lineage>
</organism>
<reference evidence="4" key="1">
    <citation type="submission" date="2023-04" db="EMBL/GenBank/DDBJ databases">
        <title>Phytophthora fragariaefolia NBRC 109709.</title>
        <authorList>
            <person name="Ichikawa N."/>
            <person name="Sato H."/>
            <person name="Tonouchi N."/>
        </authorList>
    </citation>
    <scope>NUCLEOTIDE SEQUENCE</scope>
    <source>
        <strain evidence="4">NBRC 109709</strain>
    </source>
</reference>
<keyword evidence="2" id="KW-0812">Transmembrane</keyword>
<dbReference type="AlphaFoldDB" id="A0A9W6Y1G2"/>
<feature type="compositionally biased region" description="Polar residues" evidence="1">
    <location>
        <begin position="445"/>
        <end position="454"/>
    </location>
</feature>
<name>A0A9W6Y1G2_9STRA</name>
<sequence>MANVIFAVFGLVLLYWTICRELPDVAHVGNVLVKLNAQIEEVQRAADTCHAALMQWERAVAQELCMPVGIDGVLLLVNAWLLLHYYRRWARYLMVLMAVMFVVDVPGKLYEATFPAPEIHKVDPTFAMVDEELLVALDGKNLKPGGNIGWVAYWGCATTLSVDACEKQFASTFEAGNVAVTFKSLDHFIPCYRDPPNPLKAQEYQCFESVRIRVKDKQSIPGWSRSVSQTFSISRPTNAGFSQHDERNEHTLTIKESLSTQITGEAKKPVHMMARSTESIEPIENDGSSVGVSSDPRGEVDNVKGAQENNSFFRNDHGAEPVAAALSKVETGQVKEVEVTSEAHVKIRDADTEPEYFSHNDGTTRETLAKKKSEKQVQGVEGQSQRDEGVSVHTDPVEMVENRKQKLDELKTRPDVQTIDNSYIDRDAIPDEEFTPSTLAEVVQGTETDQPSQRDNQEEKLQIHEEDFKMLPEAKDYQQSPEATNYEPTSAISQKSEQDDQDSKQEPRTRKAAETPSKPFSSTAQSEGIDSKKKSSTKRKGRRSRSGKMSLQADVEIVG</sequence>
<evidence type="ECO:0000256" key="1">
    <source>
        <dbReference type="SAM" id="MobiDB-lite"/>
    </source>
</evidence>
<feature type="compositionally biased region" description="Basic and acidic residues" evidence="1">
    <location>
        <begin position="455"/>
        <end position="476"/>
    </location>
</feature>
<feature type="compositionally biased region" description="Basic and acidic residues" evidence="1">
    <location>
        <begin position="350"/>
        <end position="375"/>
    </location>
</feature>
<proteinExistence type="predicted"/>
<feature type="compositionally biased region" description="Polar residues" evidence="1">
    <location>
        <begin position="518"/>
        <end position="528"/>
    </location>
</feature>
<evidence type="ECO:0000313" key="5">
    <source>
        <dbReference type="Proteomes" id="UP001165121"/>
    </source>
</evidence>
<dbReference type="Proteomes" id="UP001165121">
    <property type="component" value="Unassembled WGS sequence"/>
</dbReference>